<accession>A0ABP8V7R9</accession>
<name>A0ABP8V7R9_9GAMM</name>
<organism evidence="2 3">
    <name type="scientific">Kistimonas scapharcae</name>
    <dbReference type="NCBI Taxonomy" id="1036133"/>
    <lineage>
        <taxon>Bacteria</taxon>
        <taxon>Pseudomonadati</taxon>
        <taxon>Pseudomonadota</taxon>
        <taxon>Gammaproteobacteria</taxon>
        <taxon>Oceanospirillales</taxon>
        <taxon>Endozoicomonadaceae</taxon>
        <taxon>Kistimonas</taxon>
    </lineage>
</organism>
<sequence>MTSPVDTVKTVYDSFSRGDLDGFLQICDEEIEWVVNGPASLEKCQSYRGRDGVRQFLDVLEQTWSFRAFTPKQYIHDGNTVVVLGEETGDDKTTNQPFENRWAHVFDTRDGKVIRFREFLCHWSGSEQPPAMSW</sequence>
<dbReference type="SUPFAM" id="SSF54427">
    <property type="entry name" value="NTF2-like"/>
    <property type="match status" value="1"/>
</dbReference>
<evidence type="ECO:0000313" key="3">
    <source>
        <dbReference type="Proteomes" id="UP001500604"/>
    </source>
</evidence>
<dbReference type="PANTHER" id="PTHR41252:SF1">
    <property type="entry name" value="BLR2505 PROTEIN"/>
    <property type="match status" value="1"/>
</dbReference>
<evidence type="ECO:0000313" key="2">
    <source>
        <dbReference type="EMBL" id="GAA4651366.1"/>
    </source>
</evidence>
<dbReference type="Proteomes" id="UP001500604">
    <property type="component" value="Unassembled WGS sequence"/>
</dbReference>
<dbReference type="Gene3D" id="3.10.450.50">
    <property type="match status" value="1"/>
</dbReference>
<dbReference type="InterPro" id="IPR037401">
    <property type="entry name" value="SnoaL-like"/>
</dbReference>
<proteinExistence type="predicted"/>
<dbReference type="EMBL" id="BAABFL010000449">
    <property type="protein sequence ID" value="GAA4651366.1"/>
    <property type="molecule type" value="Genomic_DNA"/>
</dbReference>
<feature type="domain" description="SnoaL-like" evidence="1">
    <location>
        <begin position="8"/>
        <end position="115"/>
    </location>
</feature>
<evidence type="ECO:0000259" key="1">
    <source>
        <dbReference type="Pfam" id="PF12680"/>
    </source>
</evidence>
<reference evidence="3" key="1">
    <citation type="journal article" date="2019" name="Int. J. Syst. Evol. Microbiol.">
        <title>The Global Catalogue of Microorganisms (GCM) 10K type strain sequencing project: providing services to taxonomists for standard genome sequencing and annotation.</title>
        <authorList>
            <consortium name="The Broad Institute Genomics Platform"/>
            <consortium name="The Broad Institute Genome Sequencing Center for Infectious Disease"/>
            <person name="Wu L."/>
            <person name="Ma J."/>
        </authorList>
    </citation>
    <scope>NUCLEOTIDE SEQUENCE [LARGE SCALE GENOMIC DNA]</scope>
    <source>
        <strain evidence="3">JCM 17805</strain>
    </source>
</reference>
<gene>
    <name evidence="2" type="ORF">GCM10023116_36500</name>
</gene>
<dbReference type="RefSeq" id="WP_345197728.1">
    <property type="nucleotide sequence ID" value="NZ_BAABFL010000449.1"/>
</dbReference>
<protein>
    <recommendedName>
        <fullName evidence="1">SnoaL-like domain-containing protein</fullName>
    </recommendedName>
</protein>
<dbReference type="PANTHER" id="PTHR41252">
    <property type="entry name" value="BLR2505 PROTEIN"/>
    <property type="match status" value="1"/>
</dbReference>
<keyword evidence="3" id="KW-1185">Reference proteome</keyword>
<comment type="caution">
    <text evidence="2">The sequence shown here is derived from an EMBL/GenBank/DDBJ whole genome shotgun (WGS) entry which is preliminary data.</text>
</comment>
<dbReference type="Pfam" id="PF12680">
    <property type="entry name" value="SnoaL_2"/>
    <property type="match status" value="1"/>
</dbReference>
<dbReference type="InterPro" id="IPR032710">
    <property type="entry name" value="NTF2-like_dom_sf"/>
</dbReference>